<dbReference type="PANTHER" id="PTHR21567:SF65">
    <property type="entry name" value="ARM REPEAT SUPERFAMILY PROTEIN"/>
    <property type="match status" value="1"/>
</dbReference>
<keyword evidence="3" id="KW-1185">Reference proteome</keyword>
<feature type="domain" description="TOG" evidence="1">
    <location>
        <begin position="55"/>
        <end position="276"/>
    </location>
</feature>
<sequence length="301" mass="32890">MALRSLDNALPLSPERPKKIAKVAVSLPCTPPKTVVNDENTGPMDPAPEYVASHDLKALNEPEAKVEALLNRLDSKDWMAVCEALNDVRRLSLHHASLLVPILDKVVLVLVKSMKSPRSALCKTSLMASADIFQCFGHFLLSSPPANEAFDQLLLRLLLTASQDKKFVCEEAQKTTLIMTSSLPPCPLLQKLASYVKHTNLRVRAKAAVCISNCVSKMAHEGMKEFGLSNLIKIAADLLNDRLPEAREAARCIGNSVHGAFVAGRELEKTTEMEAPEAWQEFCSSNLPAISAQAMVNIARQ</sequence>
<dbReference type="InterPro" id="IPR016024">
    <property type="entry name" value="ARM-type_fold"/>
</dbReference>
<dbReference type="Gene3D" id="1.25.10.10">
    <property type="entry name" value="Leucine-rich Repeat Variant"/>
    <property type="match status" value="1"/>
</dbReference>
<proteinExistence type="predicted"/>
<dbReference type="GO" id="GO:0008017">
    <property type="term" value="F:microtubule binding"/>
    <property type="evidence" value="ECO:0007669"/>
    <property type="project" value="TreeGrafter"/>
</dbReference>
<dbReference type="GO" id="GO:0005881">
    <property type="term" value="C:cytoplasmic microtubule"/>
    <property type="evidence" value="ECO:0007669"/>
    <property type="project" value="TreeGrafter"/>
</dbReference>
<dbReference type="SMART" id="SM01349">
    <property type="entry name" value="TOG"/>
    <property type="match status" value="1"/>
</dbReference>
<dbReference type="AlphaFoldDB" id="A0AAV7E5U6"/>
<evidence type="ECO:0000259" key="1">
    <source>
        <dbReference type="SMART" id="SM01349"/>
    </source>
</evidence>
<reference evidence="2 3" key="1">
    <citation type="submission" date="2021-07" db="EMBL/GenBank/DDBJ databases">
        <title>The Aristolochia fimbriata genome: insights into angiosperm evolution, floral development and chemical biosynthesis.</title>
        <authorList>
            <person name="Jiao Y."/>
        </authorList>
    </citation>
    <scope>NUCLEOTIDE SEQUENCE [LARGE SCALE GENOMIC DNA]</scope>
    <source>
        <strain evidence="2">IBCAS-2021</strain>
        <tissue evidence="2">Leaf</tissue>
    </source>
</reference>
<organism evidence="2 3">
    <name type="scientific">Aristolochia fimbriata</name>
    <name type="common">White veined hardy Dutchman's pipe vine</name>
    <dbReference type="NCBI Taxonomy" id="158543"/>
    <lineage>
        <taxon>Eukaryota</taxon>
        <taxon>Viridiplantae</taxon>
        <taxon>Streptophyta</taxon>
        <taxon>Embryophyta</taxon>
        <taxon>Tracheophyta</taxon>
        <taxon>Spermatophyta</taxon>
        <taxon>Magnoliopsida</taxon>
        <taxon>Magnoliidae</taxon>
        <taxon>Piperales</taxon>
        <taxon>Aristolochiaceae</taxon>
        <taxon>Aristolochia</taxon>
    </lineage>
</organism>
<dbReference type="GO" id="GO:0000226">
    <property type="term" value="P:microtubule cytoskeleton organization"/>
    <property type="evidence" value="ECO:0007669"/>
    <property type="project" value="TreeGrafter"/>
</dbReference>
<dbReference type="SUPFAM" id="SSF48371">
    <property type="entry name" value="ARM repeat"/>
    <property type="match status" value="1"/>
</dbReference>
<evidence type="ECO:0000313" key="3">
    <source>
        <dbReference type="Proteomes" id="UP000825729"/>
    </source>
</evidence>
<dbReference type="Proteomes" id="UP000825729">
    <property type="component" value="Unassembled WGS sequence"/>
</dbReference>
<accession>A0AAV7E5U6</accession>
<dbReference type="InterPro" id="IPR011989">
    <property type="entry name" value="ARM-like"/>
</dbReference>
<dbReference type="InterPro" id="IPR034085">
    <property type="entry name" value="TOG"/>
</dbReference>
<evidence type="ECO:0000313" key="2">
    <source>
        <dbReference type="EMBL" id="KAG9443781.1"/>
    </source>
</evidence>
<comment type="caution">
    <text evidence="2">The sequence shown here is derived from an EMBL/GenBank/DDBJ whole genome shotgun (WGS) entry which is preliminary data.</text>
</comment>
<dbReference type="EMBL" id="JAINDJ010000006">
    <property type="protein sequence ID" value="KAG9443781.1"/>
    <property type="molecule type" value="Genomic_DNA"/>
</dbReference>
<dbReference type="PANTHER" id="PTHR21567">
    <property type="entry name" value="CLASP"/>
    <property type="match status" value="1"/>
</dbReference>
<gene>
    <name evidence="2" type="ORF">H6P81_015121</name>
</gene>
<name>A0AAV7E5U6_ARIFI</name>
<protein>
    <recommendedName>
        <fullName evidence="1">TOG domain-containing protein</fullName>
    </recommendedName>
</protein>